<accession>A0ABD6VYX1</accession>
<proteinExistence type="predicted"/>
<evidence type="ECO:0008006" key="3">
    <source>
        <dbReference type="Google" id="ProtNLM"/>
    </source>
</evidence>
<dbReference type="AlphaFoldDB" id="A0ABD6VYX1"/>
<organism evidence="1 2">
    <name type="scientific">Lacticaseibacillus paracasei</name>
    <name type="common">Lactobacillus paracasei</name>
    <dbReference type="NCBI Taxonomy" id="1597"/>
    <lineage>
        <taxon>Bacteria</taxon>
        <taxon>Bacillati</taxon>
        <taxon>Bacillota</taxon>
        <taxon>Bacilli</taxon>
        <taxon>Lactobacillales</taxon>
        <taxon>Lactobacillaceae</taxon>
        <taxon>Lacticaseibacillus</taxon>
    </lineage>
</organism>
<reference evidence="1 2" key="1">
    <citation type="journal article" date="2015" name="J. Am. Soc. Brew. Chem.">
        <title>Dissolved carbon dioxide selects for lactic acid bacteria able to grow in and spoil packaged beer.</title>
        <authorList>
            <person name="Bergsveinson J."/>
            <person name="Redekop A."/>
            <person name="Zoerb S."/>
            <person name="Ziola B."/>
        </authorList>
    </citation>
    <scope>NUCLEOTIDE SEQUENCE [LARGE SCALE GENOMIC DNA]</scope>
    <source>
        <strain evidence="1 2">CCC B1205</strain>
    </source>
</reference>
<gene>
    <name evidence="1" type="ORF">ACX51_10565</name>
</gene>
<evidence type="ECO:0000313" key="1">
    <source>
        <dbReference type="EMBL" id="POE41897.1"/>
    </source>
</evidence>
<name>A0ABD6VYX1_LACPA</name>
<sequence length="59" mass="6520">MNFVTIEAASLISIANAHVESTFKSIKKSAPLRHAVSPNFYKFNYTIRSGRSGASNEIF</sequence>
<dbReference type="Proteomes" id="UP000237433">
    <property type="component" value="Unassembled WGS sequence"/>
</dbReference>
<comment type="caution">
    <text evidence="1">The sequence shown here is derived from an EMBL/GenBank/DDBJ whole genome shotgun (WGS) entry which is preliminary data.</text>
</comment>
<protein>
    <recommendedName>
        <fullName evidence="3">Transposase</fullName>
    </recommendedName>
</protein>
<dbReference type="EMBL" id="LGIY01000018">
    <property type="protein sequence ID" value="POE41897.1"/>
    <property type="molecule type" value="Genomic_DNA"/>
</dbReference>
<evidence type="ECO:0000313" key="2">
    <source>
        <dbReference type="Proteomes" id="UP000237433"/>
    </source>
</evidence>